<evidence type="ECO:0000313" key="1">
    <source>
        <dbReference type="EMBL" id="GME96385.1"/>
    </source>
</evidence>
<gene>
    <name evidence="1" type="ORF">Amon02_000997300</name>
</gene>
<organism evidence="1 2">
    <name type="scientific">Ambrosiozyma monospora</name>
    <name type="common">Yeast</name>
    <name type="synonym">Endomycopsis monosporus</name>
    <dbReference type="NCBI Taxonomy" id="43982"/>
    <lineage>
        <taxon>Eukaryota</taxon>
        <taxon>Fungi</taxon>
        <taxon>Dikarya</taxon>
        <taxon>Ascomycota</taxon>
        <taxon>Saccharomycotina</taxon>
        <taxon>Pichiomycetes</taxon>
        <taxon>Pichiales</taxon>
        <taxon>Pichiaceae</taxon>
        <taxon>Ambrosiozyma</taxon>
    </lineage>
</organism>
<accession>A0ACB5TWR5</accession>
<proteinExistence type="predicted"/>
<dbReference type="EMBL" id="BSXS01009731">
    <property type="protein sequence ID" value="GME96385.1"/>
    <property type="molecule type" value="Genomic_DNA"/>
</dbReference>
<evidence type="ECO:0000313" key="2">
    <source>
        <dbReference type="Proteomes" id="UP001165064"/>
    </source>
</evidence>
<sequence>MRSSSIGGKLASVFRSKSKSPEIGNDCQANANTSMSSRYQEDIDEESDSEPPLQPIELHGYKDTTQHKLLSTELAEELRAHVPSILQISHNWTLLYSMEQNGTSLNTLYSCSAPTKDKNVSKRRGYFLIIRDSNHDVFGAYLNDYLRPSENRRYYGNGDCFLWKSEVAKVKHITRAPEFEDADTHIRRTSTVTEDDDEQVRLKIFHYTSINDFIIYSNHDFISIGSGNGKFGLWIDSNLDKGASDFVETFGNERLSRDSQFHVLGLELWKIT</sequence>
<comment type="caution">
    <text evidence="1">The sequence shown here is derived from an EMBL/GenBank/DDBJ whole genome shotgun (WGS) entry which is preliminary data.</text>
</comment>
<name>A0ACB5TWR5_AMBMO</name>
<reference evidence="1" key="1">
    <citation type="submission" date="2023-04" db="EMBL/GenBank/DDBJ databases">
        <title>Ambrosiozyma monospora NBRC 10751.</title>
        <authorList>
            <person name="Ichikawa N."/>
            <person name="Sato H."/>
            <person name="Tonouchi N."/>
        </authorList>
    </citation>
    <scope>NUCLEOTIDE SEQUENCE</scope>
    <source>
        <strain evidence="1">NBRC 10751</strain>
    </source>
</reference>
<dbReference type="Proteomes" id="UP001165064">
    <property type="component" value="Unassembled WGS sequence"/>
</dbReference>
<protein>
    <submittedName>
        <fullName evidence="1">Unnamed protein product</fullName>
    </submittedName>
</protein>
<keyword evidence="2" id="KW-1185">Reference proteome</keyword>